<proteinExistence type="predicted"/>
<evidence type="ECO:0000313" key="1">
    <source>
        <dbReference type="EMBL" id="KAG5445029.1"/>
    </source>
</evidence>
<protein>
    <submittedName>
        <fullName evidence="1">Uncharacterized protein</fullName>
    </submittedName>
</protein>
<sequence>MSDLDALVNELGFHVEQLTNQLQDEKKHYLEVQNKLSNLIKEVGSKKDAKGLIEQEIKQLEASYFHQSRYSEEMEGVKEALAKQTLHLKKALEDIKDSNESMRKERTAFISQCRSKLKDYDECIWQNEKLRLFVDTWIKKSPNFELTGLPETIRETARKVANYYGTPLEETLETALASSTVTVNSENDKLNSLAPEKDEVLPTQTFQLPERDGDSHVPPEKLDQQHREIPYGPDLEDTSRLRLSALDTSALLTEGLGNLAVSRPSYFLGVVWQLGTERVLRPNDYFSITFSLLSFSRNDFSVPSCHITQRKHEDGIPPSWPSLNGSRVRTTEFSASKFALQPQPSRPVVSLDFNATFRCLAVMPPEGSMRAAILPGCPSLDRGIRETEVGFESRTFWLVSSRHVKKRPGHGSSVHDPFSYTEG</sequence>
<dbReference type="OrthoDB" id="6285262at2759"/>
<accession>A0A3R7CDL5</accession>
<dbReference type="Proteomes" id="UP000286415">
    <property type="component" value="Unassembled WGS sequence"/>
</dbReference>
<reference evidence="1 2" key="2">
    <citation type="journal article" date="2021" name="Genomics">
        <title>High-quality reference genome for Clonorchis sinensis.</title>
        <authorList>
            <person name="Young N.D."/>
            <person name="Stroehlein A.J."/>
            <person name="Kinkar L."/>
            <person name="Wang T."/>
            <person name="Sohn W.M."/>
            <person name="Chang B.C.H."/>
            <person name="Kaur P."/>
            <person name="Weisz D."/>
            <person name="Dudchenko O."/>
            <person name="Aiden E.L."/>
            <person name="Korhonen P.K."/>
            <person name="Gasser R.B."/>
        </authorList>
    </citation>
    <scope>NUCLEOTIDE SEQUENCE [LARGE SCALE GENOMIC DNA]</scope>
    <source>
        <strain evidence="1">Cs-k2</strain>
    </source>
</reference>
<dbReference type="EMBL" id="NIRI02000056">
    <property type="protein sequence ID" value="KAG5445029.1"/>
    <property type="molecule type" value="Genomic_DNA"/>
</dbReference>
<name>A0A3R7CDL5_CLOSI</name>
<dbReference type="InParanoid" id="A0A3R7CDL5"/>
<dbReference type="STRING" id="79923.A0A3R7CDL5"/>
<keyword evidence="2" id="KW-1185">Reference proteome</keyword>
<comment type="caution">
    <text evidence="1">The sequence shown here is derived from an EMBL/GenBank/DDBJ whole genome shotgun (WGS) entry which is preliminary data.</text>
</comment>
<organism evidence="1 2">
    <name type="scientific">Clonorchis sinensis</name>
    <name type="common">Chinese liver fluke</name>
    <dbReference type="NCBI Taxonomy" id="79923"/>
    <lineage>
        <taxon>Eukaryota</taxon>
        <taxon>Metazoa</taxon>
        <taxon>Spiralia</taxon>
        <taxon>Lophotrochozoa</taxon>
        <taxon>Platyhelminthes</taxon>
        <taxon>Trematoda</taxon>
        <taxon>Digenea</taxon>
        <taxon>Opisthorchiida</taxon>
        <taxon>Opisthorchiata</taxon>
        <taxon>Opisthorchiidae</taxon>
        <taxon>Clonorchis</taxon>
    </lineage>
</organism>
<reference evidence="1 2" key="1">
    <citation type="journal article" date="2018" name="Biotechnol. Adv.">
        <title>Improved genomic resources and new bioinformatic workflow for the carcinogenic parasite Clonorchis sinensis: Biotechnological implications.</title>
        <authorList>
            <person name="Wang D."/>
            <person name="Korhonen P.K."/>
            <person name="Gasser R.B."/>
            <person name="Young N.D."/>
        </authorList>
    </citation>
    <scope>NUCLEOTIDE SEQUENCE [LARGE SCALE GENOMIC DNA]</scope>
    <source>
        <strain evidence="1">Cs-k2</strain>
    </source>
</reference>
<evidence type="ECO:0000313" key="2">
    <source>
        <dbReference type="Proteomes" id="UP000286415"/>
    </source>
</evidence>
<dbReference type="AlphaFoldDB" id="A0A3R7CDL5"/>
<gene>
    <name evidence="1" type="ORF">CSKR_105043</name>
</gene>